<dbReference type="GO" id="GO:0007059">
    <property type="term" value="P:chromosome segregation"/>
    <property type="evidence" value="ECO:0007669"/>
    <property type="project" value="UniProtKB-UniRule"/>
</dbReference>
<feature type="active site" evidence="11">
    <location>
        <position position="154"/>
    </location>
</feature>
<dbReference type="InterPro" id="IPR013762">
    <property type="entry name" value="Integrase-like_cat_sf"/>
</dbReference>
<keyword evidence="9 11" id="KW-0233">DNA recombination</keyword>
<dbReference type="KEGG" id="jde:Jden_1266"/>
<dbReference type="InterPro" id="IPR050090">
    <property type="entry name" value="Tyrosine_recombinase_XerCD"/>
</dbReference>
<evidence type="ECO:0000256" key="4">
    <source>
        <dbReference type="ARBA" id="ARBA00022490"/>
    </source>
</evidence>
<keyword evidence="6 11" id="KW-0159">Chromosome partition</keyword>
<evidence type="ECO:0000313" key="15">
    <source>
        <dbReference type="Proteomes" id="UP000000628"/>
    </source>
</evidence>
<dbReference type="Pfam" id="PF00589">
    <property type="entry name" value="Phage_integrase"/>
    <property type="match status" value="1"/>
</dbReference>
<evidence type="ECO:0000256" key="2">
    <source>
        <dbReference type="ARBA" id="ARBA00010450"/>
    </source>
</evidence>
<dbReference type="GO" id="GO:0005737">
    <property type="term" value="C:cytoplasm"/>
    <property type="evidence" value="ECO:0007669"/>
    <property type="project" value="UniProtKB-SubCell"/>
</dbReference>
<dbReference type="EMBL" id="CP001706">
    <property type="protein sequence ID" value="ACV08922.1"/>
    <property type="molecule type" value="Genomic_DNA"/>
</dbReference>
<gene>
    <name evidence="11" type="primary">xerD</name>
    <name evidence="14" type="ordered locus">Jden_1266</name>
</gene>
<dbReference type="InterPro" id="IPR004107">
    <property type="entry name" value="Integrase_SAM-like_N"/>
</dbReference>
<keyword evidence="10 11" id="KW-0131">Cell cycle</keyword>
<feature type="active site" evidence="11">
    <location>
        <position position="254"/>
    </location>
</feature>
<evidence type="ECO:0000313" key="14">
    <source>
        <dbReference type="EMBL" id="ACV08922.1"/>
    </source>
</evidence>
<evidence type="ECO:0000256" key="8">
    <source>
        <dbReference type="ARBA" id="ARBA00023125"/>
    </source>
</evidence>
<dbReference type="PROSITE" id="PS51900">
    <property type="entry name" value="CB"/>
    <property type="match status" value="1"/>
</dbReference>
<dbReference type="OrthoDB" id="9801717at2"/>
<dbReference type="PANTHER" id="PTHR30349:SF81">
    <property type="entry name" value="TYROSINE RECOMBINASE XERC"/>
    <property type="match status" value="1"/>
</dbReference>
<dbReference type="PROSITE" id="PS51898">
    <property type="entry name" value="TYR_RECOMBINASE"/>
    <property type="match status" value="1"/>
</dbReference>
<dbReference type="InterPro" id="IPR002104">
    <property type="entry name" value="Integrase_catalytic"/>
</dbReference>
<dbReference type="InterPro" id="IPR011932">
    <property type="entry name" value="Recomb_XerD"/>
</dbReference>
<accession>C7R465</accession>
<dbReference type="RefSeq" id="WP_015771550.1">
    <property type="nucleotide sequence ID" value="NC_013174.1"/>
</dbReference>
<proteinExistence type="inferred from homology"/>
<dbReference type="Pfam" id="PF02899">
    <property type="entry name" value="Phage_int_SAM_1"/>
    <property type="match status" value="1"/>
</dbReference>
<dbReference type="HAMAP" id="MF_01807">
    <property type="entry name" value="Recomb_XerD"/>
    <property type="match status" value="1"/>
</dbReference>
<feature type="active site" evidence="11">
    <location>
        <position position="257"/>
    </location>
</feature>
<dbReference type="eggNOG" id="COG4974">
    <property type="taxonomic scope" value="Bacteria"/>
</dbReference>
<evidence type="ECO:0000259" key="12">
    <source>
        <dbReference type="PROSITE" id="PS51898"/>
    </source>
</evidence>
<keyword evidence="15" id="KW-1185">Reference proteome</keyword>
<evidence type="ECO:0000259" key="13">
    <source>
        <dbReference type="PROSITE" id="PS51900"/>
    </source>
</evidence>
<dbReference type="InterPro" id="IPR011010">
    <property type="entry name" value="DNA_brk_join_enz"/>
</dbReference>
<evidence type="ECO:0000256" key="5">
    <source>
        <dbReference type="ARBA" id="ARBA00022618"/>
    </source>
</evidence>
<protein>
    <recommendedName>
        <fullName evidence="3 11">Tyrosine recombinase XerD</fullName>
    </recommendedName>
</protein>
<keyword evidence="5 11" id="KW-0132">Cell division</keyword>
<dbReference type="GO" id="GO:0006313">
    <property type="term" value="P:DNA transposition"/>
    <property type="evidence" value="ECO:0007669"/>
    <property type="project" value="UniProtKB-UniRule"/>
</dbReference>
<dbReference type="InterPro" id="IPR023009">
    <property type="entry name" value="Tyrosine_recombinase_XerC/XerD"/>
</dbReference>
<dbReference type="NCBIfam" id="TIGR02225">
    <property type="entry name" value="recomb_XerD"/>
    <property type="match status" value="1"/>
</dbReference>
<dbReference type="Proteomes" id="UP000000628">
    <property type="component" value="Chromosome"/>
</dbReference>
<dbReference type="GO" id="GO:0003677">
    <property type="term" value="F:DNA binding"/>
    <property type="evidence" value="ECO:0007669"/>
    <property type="project" value="UniProtKB-UniRule"/>
</dbReference>
<comment type="subcellular location">
    <subcellularLocation>
        <location evidence="1 11">Cytoplasm</location>
    </subcellularLocation>
</comment>
<evidence type="ECO:0000256" key="6">
    <source>
        <dbReference type="ARBA" id="ARBA00022829"/>
    </source>
</evidence>
<dbReference type="Gene3D" id="1.10.150.130">
    <property type="match status" value="1"/>
</dbReference>
<dbReference type="SUPFAM" id="SSF47823">
    <property type="entry name" value="lambda integrase-like, N-terminal domain"/>
    <property type="match status" value="1"/>
</dbReference>
<evidence type="ECO:0000256" key="1">
    <source>
        <dbReference type="ARBA" id="ARBA00004496"/>
    </source>
</evidence>
<evidence type="ECO:0000256" key="10">
    <source>
        <dbReference type="ARBA" id="ARBA00023306"/>
    </source>
</evidence>
<dbReference type="InterPro" id="IPR044068">
    <property type="entry name" value="CB"/>
</dbReference>
<dbReference type="CDD" id="cd00798">
    <property type="entry name" value="INT_XerDC_C"/>
    <property type="match status" value="1"/>
</dbReference>
<evidence type="ECO:0000256" key="7">
    <source>
        <dbReference type="ARBA" id="ARBA00022908"/>
    </source>
</evidence>
<dbReference type="AlphaFoldDB" id="C7R465"/>
<dbReference type="SUPFAM" id="SSF56349">
    <property type="entry name" value="DNA breaking-rejoining enzymes"/>
    <property type="match status" value="1"/>
</dbReference>
<sequence>MSDTSDRDIVQGYLQHLLVERGVSPNTLAAYRRDLARYLDYLSHRELSLHSVTQSTIDDFLVALREGSLGQSLSQSSVSRHLASLRGLHRYAEAEGVVAGDPAVSVRPPKLPQRLPDVLSTHDVERLLTTPPLDSAVGLRDRALLEFLYATGARISEVVGLDRDDVIADDGFVVARVLGKGHKERLVPVGSCAYDALNAYLVRARPELAGAGVGTPALFLNTRGRRLSRQSAFGVVRSAARLAAIPGAESVSPHTLRHCFATHMLSGGADIRVVQELLGHASVTTTQIYTHVSADALREVYASSHPRALS</sequence>
<comment type="function">
    <text evidence="11">Site-specific tyrosine recombinase, which acts by catalyzing the cutting and rejoining of the recombining DNA molecules. The XerC-XerD complex is essential to convert dimers of the bacterial chromosome into monomers to permit their segregation at cell division. It also contributes to the segregational stability of plasmids.</text>
</comment>
<feature type="active site" evidence="11">
    <location>
        <position position="180"/>
    </location>
</feature>
<reference evidence="14 15" key="1">
    <citation type="journal article" date="2009" name="Stand. Genomic Sci.">
        <title>Complete genome sequence of Jonesia denitrificans type strain (Prevot 55134).</title>
        <authorList>
            <person name="Pukall R."/>
            <person name="Gehrich-Schroter G."/>
            <person name="Lapidus A."/>
            <person name="Nolan M."/>
            <person name="Glavina Del Rio T."/>
            <person name="Lucas S."/>
            <person name="Chen F."/>
            <person name="Tice H."/>
            <person name="Pitluck S."/>
            <person name="Cheng J.F."/>
            <person name="Copeland A."/>
            <person name="Saunders E."/>
            <person name="Brettin T."/>
            <person name="Detter J.C."/>
            <person name="Bruce D."/>
            <person name="Goodwin L."/>
            <person name="Pati A."/>
            <person name="Ivanova N."/>
            <person name="Mavromatis K."/>
            <person name="Ovchinnikova G."/>
            <person name="Chen A."/>
            <person name="Palaniappan K."/>
            <person name="Land M."/>
            <person name="Hauser L."/>
            <person name="Chang Y.J."/>
            <person name="Jeffries C.D."/>
            <person name="Chain P."/>
            <person name="Goker M."/>
            <person name="Bristow J."/>
            <person name="Eisen J.A."/>
            <person name="Markowitz V."/>
            <person name="Hugenholtz P."/>
            <person name="Kyrpides N.C."/>
            <person name="Klenk H.P."/>
            <person name="Han C."/>
        </authorList>
    </citation>
    <scope>NUCLEOTIDE SEQUENCE [LARGE SCALE GENOMIC DNA]</scope>
    <source>
        <strain evidence="15">ATCC 14870 / DSM 20603 / BCRC 15368 / CIP 55.134 / JCM 11481 / NBRC 15587 / NCTC 10816 / Prevot 55134</strain>
    </source>
</reference>
<evidence type="ECO:0000256" key="3">
    <source>
        <dbReference type="ARBA" id="ARBA00015810"/>
    </source>
</evidence>
<comment type="subunit">
    <text evidence="11">Forms a cyclic heterotetrameric complex composed of two molecules of XerC and two molecules of XerD.</text>
</comment>
<keyword evidence="4 11" id="KW-0963">Cytoplasm</keyword>
<dbReference type="HOGENOM" id="CLU_027562_9_0_11"/>
<feature type="domain" description="Core-binding (CB)" evidence="13">
    <location>
        <begin position="4"/>
        <end position="93"/>
    </location>
</feature>
<dbReference type="Gene3D" id="1.10.443.10">
    <property type="entry name" value="Intergrase catalytic core"/>
    <property type="match status" value="1"/>
</dbReference>
<evidence type="ECO:0000256" key="9">
    <source>
        <dbReference type="ARBA" id="ARBA00023172"/>
    </source>
</evidence>
<feature type="domain" description="Tyr recombinase" evidence="12">
    <location>
        <begin position="114"/>
        <end position="302"/>
    </location>
</feature>
<dbReference type="GO" id="GO:0009037">
    <property type="term" value="F:tyrosine-based site-specific recombinase activity"/>
    <property type="evidence" value="ECO:0007669"/>
    <property type="project" value="UniProtKB-UniRule"/>
</dbReference>
<organism evidence="14 15">
    <name type="scientific">Jonesia denitrificans (strain ATCC 14870 / DSM 20603 / BCRC 15368 / CIP 55.134 / JCM 11481 / NBRC 15587 / NCTC 10816 / Prevot 55134)</name>
    <name type="common">Listeria denitrificans</name>
    <dbReference type="NCBI Taxonomy" id="471856"/>
    <lineage>
        <taxon>Bacteria</taxon>
        <taxon>Bacillati</taxon>
        <taxon>Actinomycetota</taxon>
        <taxon>Actinomycetes</taxon>
        <taxon>Micrococcales</taxon>
        <taxon>Jonesiaceae</taxon>
        <taxon>Jonesia</taxon>
    </lineage>
</organism>
<dbReference type="HAMAP" id="MF_01808">
    <property type="entry name" value="Recomb_XerC_XerD"/>
    <property type="match status" value="1"/>
</dbReference>
<feature type="active site" description="O-(3'-phospho-DNA)-tyrosine intermediate" evidence="11">
    <location>
        <position position="289"/>
    </location>
</feature>
<evidence type="ECO:0000256" key="11">
    <source>
        <dbReference type="HAMAP-Rule" id="MF_01807"/>
    </source>
</evidence>
<dbReference type="InterPro" id="IPR010998">
    <property type="entry name" value="Integrase_recombinase_N"/>
</dbReference>
<name>C7R465_JONDD</name>
<dbReference type="PANTHER" id="PTHR30349">
    <property type="entry name" value="PHAGE INTEGRASE-RELATED"/>
    <property type="match status" value="1"/>
</dbReference>
<comment type="similarity">
    <text evidence="2 11">Belongs to the 'phage' integrase family. XerD subfamily.</text>
</comment>
<dbReference type="NCBIfam" id="NF001399">
    <property type="entry name" value="PRK00283.1"/>
    <property type="match status" value="1"/>
</dbReference>
<keyword evidence="8 11" id="KW-0238">DNA-binding</keyword>
<dbReference type="STRING" id="471856.Jden_1266"/>
<keyword evidence="7 11" id="KW-0229">DNA integration</keyword>
<feature type="active site" evidence="11">
    <location>
        <position position="280"/>
    </location>
</feature>
<dbReference type="GO" id="GO:0051301">
    <property type="term" value="P:cell division"/>
    <property type="evidence" value="ECO:0007669"/>
    <property type="project" value="UniProtKB-KW"/>
</dbReference>